<reference evidence="9 10" key="1">
    <citation type="submission" date="2024-02" db="EMBL/GenBank/DDBJ databases">
        <authorList>
            <person name="Chen Y."/>
            <person name="Shah S."/>
            <person name="Dougan E. K."/>
            <person name="Thang M."/>
            <person name="Chan C."/>
        </authorList>
    </citation>
    <scope>NUCLEOTIDE SEQUENCE [LARGE SCALE GENOMIC DNA]</scope>
</reference>
<feature type="region of interest" description="Disordered" evidence="6">
    <location>
        <begin position="765"/>
        <end position="792"/>
    </location>
</feature>
<feature type="region of interest" description="Disordered" evidence="6">
    <location>
        <begin position="1114"/>
        <end position="1147"/>
    </location>
</feature>
<evidence type="ECO:0000256" key="4">
    <source>
        <dbReference type="ARBA" id="ARBA00022989"/>
    </source>
</evidence>
<feature type="compositionally biased region" description="Basic residues" evidence="6">
    <location>
        <begin position="1178"/>
        <end position="1195"/>
    </location>
</feature>
<dbReference type="EMBL" id="CAXAMN010023273">
    <property type="protein sequence ID" value="CAK9076431.1"/>
    <property type="molecule type" value="Genomic_DNA"/>
</dbReference>
<evidence type="ECO:0000256" key="2">
    <source>
        <dbReference type="ARBA" id="ARBA00008789"/>
    </source>
</evidence>
<dbReference type="Pfam" id="PF09815">
    <property type="entry name" value="XK-related"/>
    <property type="match status" value="1"/>
</dbReference>
<feature type="transmembrane region" description="Helical" evidence="7">
    <location>
        <begin position="276"/>
        <end position="301"/>
    </location>
</feature>
<dbReference type="InterPro" id="IPR032675">
    <property type="entry name" value="LRR_dom_sf"/>
</dbReference>
<comment type="subcellular location">
    <subcellularLocation>
        <location evidence="1">Membrane</location>
        <topology evidence="1">Multi-pass membrane protein</topology>
    </subcellularLocation>
</comment>
<evidence type="ECO:0000313" key="10">
    <source>
        <dbReference type="Proteomes" id="UP001642484"/>
    </source>
</evidence>
<keyword evidence="5 7" id="KW-0472">Membrane</keyword>
<feature type="compositionally biased region" description="Basic and acidic residues" evidence="6">
    <location>
        <begin position="1161"/>
        <end position="1177"/>
    </location>
</feature>
<evidence type="ECO:0000313" key="9">
    <source>
        <dbReference type="EMBL" id="CAK9076476.1"/>
    </source>
</evidence>
<evidence type="ECO:0000256" key="6">
    <source>
        <dbReference type="SAM" id="MobiDB-lite"/>
    </source>
</evidence>
<keyword evidence="3 7" id="KW-0812">Transmembrane</keyword>
<proteinExistence type="inferred from homology"/>
<evidence type="ECO:0000256" key="1">
    <source>
        <dbReference type="ARBA" id="ARBA00004141"/>
    </source>
</evidence>
<feature type="transmembrane region" description="Helical" evidence="7">
    <location>
        <begin position="417"/>
        <end position="436"/>
    </location>
</feature>
<keyword evidence="4 7" id="KW-1133">Transmembrane helix</keyword>
<feature type="transmembrane region" description="Helical" evidence="7">
    <location>
        <begin position="321"/>
        <end position="339"/>
    </location>
</feature>
<accession>A0ABP0PLL9</accession>
<dbReference type="Gene3D" id="3.80.10.10">
    <property type="entry name" value="Ribonuclease Inhibitor"/>
    <property type="match status" value="2"/>
</dbReference>
<comment type="caution">
    <text evidence="9">The sequence shown here is derived from an EMBL/GenBank/DDBJ whole genome shotgun (WGS) entry which is preliminary data.</text>
</comment>
<gene>
    <name evidence="8" type="ORF">CCMP2556_LOCUS37651</name>
    <name evidence="9" type="ORF">CCMP2556_LOCUS37680</name>
</gene>
<protein>
    <submittedName>
        <fullName evidence="9">Uncharacterized protein</fullName>
    </submittedName>
</protein>
<organism evidence="9 10">
    <name type="scientific">Durusdinium trenchii</name>
    <dbReference type="NCBI Taxonomy" id="1381693"/>
    <lineage>
        <taxon>Eukaryota</taxon>
        <taxon>Sar</taxon>
        <taxon>Alveolata</taxon>
        <taxon>Dinophyceae</taxon>
        <taxon>Suessiales</taxon>
        <taxon>Symbiodiniaceae</taxon>
        <taxon>Durusdinium</taxon>
    </lineage>
</organism>
<dbReference type="InterPro" id="IPR018629">
    <property type="entry name" value="XK-rel"/>
</dbReference>
<keyword evidence="10" id="KW-1185">Reference proteome</keyword>
<evidence type="ECO:0000256" key="3">
    <source>
        <dbReference type="ARBA" id="ARBA00022692"/>
    </source>
</evidence>
<feature type="transmembrane region" description="Helical" evidence="7">
    <location>
        <begin position="346"/>
        <end position="366"/>
    </location>
</feature>
<evidence type="ECO:0000313" key="8">
    <source>
        <dbReference type="EMBL" id="CAK9076431.1"/>
    </source>
</evidence>
<dbReference type="SUPFAM" id="SSF52047">
    <property type="entry name" value="RNI-like"/>
    <property type="match status" value="1"/>
</dbReference>
<dbReference type="Proteomes" id="UP001642484">
    <property type="component" value="Unassembled WGS sequence"/>
</dbReference>
<comment type="similarity">
    <text evidence="2">Belongs to the XK family.</text>
</comment>
<name>A0ABP0PLL9_9DINO</name>
<evidence type="ECO:0000256" key="7">
    <source>
        <dbReference type="SAM" id="Phobius"/>
    </source>
</evidence>
<feature type="region of interest" description="Disordered" evidence="6">
    <location>
        <begin position="1159"/>
        <end position="1203"/>
    </location>
</feature>
<sequence>MPEEQPIAARAMQLLEAVPDVPGRYIRAVFVASNVRQGKHGQYKTEKDWEEAKVHLLLGLDLRLVENSEAQKLKLSTLRDFQDVPDELIACSILTLESDEKVIGFTMNEVPSQTGGSLYYKVQVMVKNEEGIRSEPLSREMFPLVHSFPGHEVHWQSKANPAAEVRALRAFRGHERHHLTGLVHQGWSDPERATGQNSMFWIDLCVLTCGLYYLDVATDLQQLVLFLAEERYEYFALNCLGMALPMISTAVDALRWSENRIASPQCDMFRRLVPSVIMRMFVICFAILTQCHVLVLVFASALMRAKHELLHGAKHAEVAEAVISAGLQSNYMLLIVVGVESVSQEAFQGLTLSVLMSCASIAFGLASRDKINSKVLNVPGKTGWGLTFLALFLMRTIEVATRLMAFNMCHLATRTSFPFGGPVVVALVVALARLLFAEAESSQILAAVIAHPGQVLLGRRSMIPLRFSLCLHWLVQVAAISLQGLASTDMWLAEAKVVPWPVMVASLAGCICSTLGLCALAHLGENQKHPVLEMSAKDQALTCTMLAAALQLPNATVPTLAVAEEISLDLQALEDPEILSNLAKAKTPLCIPDFSMLRIQSNLEKHWQHLPHLNVVHADFCECRFEESSSWPWESLRWHHLRVLRFINQKLGAAVLDMVSRCTELEELIFHSCDATEPEAWRKLQGAQWPKLRDACFLWCFREKDREDCAEEVLRSLAKCSELQKLDLQYNVFPKTKAWVKVLQTDPWPQLQWEKCDFGDYGPSKEFRPKEAGEKEEEEEEVPVAPADPKKPLPTIGMLSRCFARLSRCILKESETTQVIPPRCLTHLSMTNALDEQQLDAGLLPLLAQRQDVEVLYADYCRHLSASAWQSLENAQWPELKVAFFDQSFGTRSQGLEGAPAVLQLLARCLRLESIDLGHCDQIAAEAWGALRVAEWPQLKEARWEWCFKWGEPASGGAAVVMELLARCHRLEKIGLSRCDGISAEAFQLLGTACWPELRSAAFDRSFDNSNRSALPAVLQMLSRCPKLESLNFNLCRVTEKELQKLPGGCWPHLEIQKCAGFKVYKVTNEIIEEDEKASELRQNQLRRLKGADATIEAASSAVILIEDAMTQEADAEAKQPKRRKMKMVRRARKKKPAAETEAATDTVDVKEIEGVCGDLESERPIEAKEEEKQEAPKKKRISKKSMRSVKKFTVRKSAAEST</sequence>
<dbReference type="PANTHER" id="PTHR13318">
    <property type="entry name" value="PARTNER OF PAIRED, ISOFORM B-RELATED"/>
    <property type="match status" value="1"/>
</dbReference>
<dbReference type="EMBL" id="CAXAMN010023284">
    <property type="protein sequence ID" value="CAK9076476.1"/>
    <property type="molecule type" value="Genomic_DNA"/>
</dbReference>
<feature type="compositionally biased region" description="Basic residues" evidence="6">
    <location>
        <begin position="1121"/>
        <end position="1136"/>
    </location>
</feature>
<evidence type="ECO:0000256" key="5">
    <source>
        <dbReference type="ARBA" id="ARBA00023136"/>
    </source>
</evidence>